<protein>
    <submittedName>
        <fullName evidence="6">ABC transporter ATP-binding protein</fullName>
    </submittedName>
</protein>
<dbReference type="GO" id="GO:0005886">
    <property type="term" value="C:plasma membrane"/>
    <property type="evidence" value="ECO:0007669"/>
    <property type="project" value="TreeGrafter"/>
</dbReference>
<dbReference type="InterPro" id="IPR027417">
    <property type="entry name" value="P-loop_NTPase"/>
</dbReference>
<organism evidence="6 7">
    <name type="scientific">Bifidobacterium myosotis</name>
    <dbReference type="NCBI Taxonomy" id="1630166"/>
    <lineage>
        <taxon>Bacteria</taxon>
        <taxon>Bacillati</taxon>
        <taxon>Actinomycetota</taxon>
        <taxon>Actinomycetes</taxon>
        <taxon>Bifidobacteriales</taxon>
        <taxon>Bifidobacteriaceae</taxon>
        <taxon>Bifidobacterium</taxon>
    </lineage>
</organism>
<accession>A0A261FEJ7</accession>
<name>A0A261FEJ7_9BIFI</name>
<dbReference type="FunFam" id="3.40.50.300:FF:000032">
    <property type="entry name" value="Export ABC transporter ATP-binding protein"/>
    <property type="match status" value="1"/>
</dbReference>
<dbReference type="GO" id="GO:0005524">
    <property type="term" value="F:ATP binding"/>
    <property type="evidence" value="ECO:0007669"/>
    <property type="project" value="UniProtKB-KW"/>
</dbReference>
<dbReference type="EMBL" id="MWWW01000027">
    <property type="protein sequence ID" value="OZG57581.1"/>
    <property type="molecule type" value="Genomic_DNA"/>
</dbReference>
<dbReference type="GO" id="GO:0022857">
    <property type="term" value="F:transmembrane transporter activity"/>
    <property type="evidence" value="ECO:0007669"/>
    <property type="project" value="TreeGrafter"/>
</dbReference>
<feature type="region of interest" description="Disordered" evidence="4">
    <location>
        <begin position="306"/>
        <end position="332"/>
    </location>
</feature>
<reference evidence="6 7" key="1">
    <citation type="journal article" date="2017" name="BMC Genomics">
        <title>Comparative genomic and phylogenomic analyses of the Bifidobacteriaceae family.</title>
        <authorList>
            <person name="Lugli G.A."/>
            <person name="Milani C."/>
            <person name="Turroni F."/>
            <person name="Duranti S."/>
            <person name="Mancabelli L."/>
            <person name="Mangifesta M."/>
            <person name="Ferrario C."/>
            <person name="Modesto M."/>
            <person name="Mattarelli P."/>
            <person name="Jiri K."/>
            <person name="van Sinderen D."/>
            <person name="Ventura M."/>
        </authorList>
    </citation>
    <scope>NUCLEOTIDE SEQUENCE [LARGE SCALE GENOMIC DNA]</scope>
    <source>
        <strain evidence="6 7">DSM 100196</strain>
    </source>
</reference>
<dbReference type="Pfam" id="PF00005">
    <property type="entry name" value="ABC_tran"/>
    <property type="match status" value="1"/>
</dbReference>
<evidence type="ECO:0000256" key="4">
    <source>
        <dbReference type="SAM" id="MobiDB-lite"/>
    </source>
</evidence>
<comment type="caution">
    <text evidence="6">The sequence shown here is derived from an EMBL/GenBank/DDBJ whole genome shotgun (WGS) entry which is preliminary data.</text>
</comment>
<dbReference type="SUPFAM" id="SSF52540">
    <property type="entry name" value="P-loop containing nucleoside triphosphate hydrolases"/>
    <property type="match status" value="1"/>
</dbReference>
<dbReference type="SMART" id="SM00382">
    <property type="entry name" value="AAA"/>
    <property type="match status" value="1"/>
</dbReference>
<dbReference type="CDD" id="cd03255">
    <property type="entry name" value="ABC_MJ0796_LolCDE_FtsE"/>
    <property type="match status" value="1"/>
</dbReference>
<evidence type="ECO:0000256" key="2">
    <source>
        <dbReference type="ARBA" id="ARBA00022741"/>
    </source>
</evidence>
<dbReference type="PROSITE" id="PS00211">
    <property type="entry name" value="ABC_TRANSPORTER_1"/>
    <property type="match status" value="1"/>
</dbReference>
<dbReference type="InterPro" id="IPR017871">
    <property type="entry name" value="ABC_transporter-like_CS"/>
</dbReference>
<dbReference type="GO" id="GO:0098796">
    <property type="term" value="C:membrane protein complex"/>
    <property type="evidence" value="ECO:0007669"/>
    <property type="project" value="UniProtKB-ARBA"/>
</dbReference>
<evidence type="ECO:0000313" key="6">
    <source>
        <dbReference type="EMBL" id="OZG57581.1"/>
    </source>
</evidence>
<dbReference type="Proteomes" id="UP000216871">
    <property type="component" value="Unassembled WGS sequence"/>
</dbReference>
<evidence type="ECO:0000256" key="3">
    <source>
        <dbReference type="ARBA" id="ARBA00022840"/>
    </source>
</evidence>
<keyword evidence="7" id="KW-1185">Reference proteome</keyword>
<gene>
    <name evidence="6" type="ORF">BMYO_1900</name>
</gene>
<dbReference type="InterPro" id="IPR015854">
    <property type="entry name" value="ABC_transpr_LolD-like"/>
</dbReference>
<proteinExistence type="predicted"/>
<feature type="domain" description="ABC transporter" evidence="5">
    <location>
        <begin position="22"/>
        <end position="259"/>
    </location>
</feature>
<dbReference type="GO" id="GO:0016887">
    <property type="term" value="F:ATP hydrolysis activity"/>
    <property type="evidence" value="ECO:0007669"/>
    <property type="project" value="InterPro"/>
</dbReference>
<dbReference type="InterPro" id="IPR017911">
    <property type="entry name" value="MacB-like_ATP-bd"/>
</dbReference>
<dbReference type="InterPro" id="IPR003439">
    <property type="entry name" value="ABC_transporter-like_ATP-bd"/>
</dbReference>
<evidence type="ECO:0000256" key="1">
    <source>
        <dbReference type="ARBA" id="ARBA00022448"/>
    </source>
</evidence>
<dbReference type="AlphaFoldDB" id="A0A261FEJ7"/>
<keyword evidence="2" id="KW-0547">Nucleotide-binding</keyword>
<dbReference type="PANTHER" id="PTHR24220:SF685">
    <property type="entry name" value="ABC TRANSPORTER RELATED"/>
    <property type="match status" value="1"/>
</dbReference>
<evidence type="ECO:0000313" key="7">
    <source>
        <dbReference type="Proteomes" id="UP000216871"/>
    </source>
</evidence>
<keyword evidence="3 6" id="KW-0067">ATP-binding</keyword>
<sequence length="332" mass="35495">MMNQQNIPAQGATGASDVATAIQAIDLVKDYGTGSNAVHALRGVNVSFERGRFTAIMGPSGSGKSTLMHTLAGLDSATSGHILFEGKDLTRMNDKQLTLLRRNKIGFIFQSFNLLPMFSAEANILMPLTLAGAKPDRAWFDLLVETLGLRQRLNHRPNELSGGQQQRVAIARALITKPSLVFADEPTGNLDSVSSAEVLGFLKRSVNELGQTIVMVTHDAVAASYADRAIVFADGRIVADEPHPTAEVMSSLLMAERERATRAAVTATSADKLSRLAGVAGDVTLPVTDAVLTSDTHDRFVRPDAFADSDAEPSTKRHSSHRRAAATARHAA</sequence>
<keyword evidence="1" id="KW-0813">Transport</keyword>
<dbReference type="Gene3D" id="3.40.50.300">
    <property type="entry name" value="P-loop containing nucleotide triphosphate hydrolases"/>
    <property type="match status" value="1"/>
</dbReference>
<evidence type="ECO:0000259" key="5">
    <source>
        <dbReference type="PROSITE" id="PS50893"/>
    </source>
</evidence>
<dbReference type="PANTHER" id="PTHR24220">
    <property type="entry name" value="IMPORT ATP-BINDING PROTEIN"/>
    <property type="match status" value="1"/>
</dbReference>
<dbReference type="PROSITE" id="PS50893">
    <property type="entry name" value="ABC_TRANSPORTER_2"/>
    <property type="match status" value="1"/>
</dbReference>
<dbReference type="InterPro" id="IPR003593">
    <property type="entry name" value="AAA+_ATPase"/>
</dbReference>